<feature type="signal peptide" evidence="8">
    <location>
        <begin position="1"/>
        <end position="31"/>
    </location>
</feature>
<evidence type="ECO:0000256" key="4">
    <source>
        <dbReference type="ARBA" id="ARBA00022825"/>
    </source>
</evidence>
<dbReference type="PROSITE" id="PS00137">
    <property type="entry name" value="SUBTILASE_HIS"/>
    <property type="match status" value="1"/>
</dbReference>
<evidence type="ECO:0000256" key="3">
    <source>
        <dbReference type="ARBA" id="ARBA00022801"/>
    </source>
</evidence>
<feature type="active site" description="Charge relay system" evidence="5 6">
    <location>
        <position position="206"/>
    </location>
</feature>
<dbReference type="Proteomes" id="UP000533598">
    <property type="component" value="Unassembled WGS sequence"/>
</dbReference>
<dbReference type="PANTHER" id="PTHR43806:SF11">
    <property type="entry name" value="CEREVISIN-RELATED"/>
    <property type="match status" value="1"/>
</dbReference>
<dbReference type="InterPro" id="IPR015500">
    <property type="entry name" value="Peptidase_S8_subtilisin-rel"/>
</dbReference>
<dbReference type="SUPFAM" id="SSF52743">
    <property type="entry name" value="Subtilisin-like"/>
    <property type="match status" value="1"/>
</dbReference>
<protein>
    <submittedName>
        <fullName evidence="10">Subtilisin family serine protease</fullName>
    </submittedName>
</protein>
<feature type="chain" id="PRO_5031268038" evidence="8">
    <location>
        <begin position="32"/>
        <end position="474"/>
    </location>
</feature>
<evidence type="ECO:0000256" key="2">
    <source>
        <dbReference type="ARBA" id="ARBA00022670"/>
    </source>
</evidence>
<dbReference type="PROSITE" id="PS00136">
    <property type="entry name" value="SUBTILASE_ASP"/>
    <property type="match status" value="1"/>
</dbReference>
<keyword evidence="2 6" id="KW-0645">Protease</keyword>
<keyword evidence="4 6" id="KW-0720">Serine protease</keyword>
<sequence>MRLGGWTRRIGVTAGVLAVLGSVLASPEVSAAEAEPGQPVLPHVVIGKAGPLGAWQAERAVRQAGGTVVAAYPRIGVVVAYSARDDFAATVRKARGVTEVGATRTTKVPLEYFKPRRDLTYTGPGSPTSAQVPPEGTAWDVPALGLDEAHRETTGSRHVVVGVLDTGVDDTHPDLRHAVDTRRSVSCVSGWADRSPGGWRPTLDGHGTHVAGTIAAARNGSGVVGVAPGVRLAAVKLAEKDDTETAESMICGFMWAAEHNFRITNNSYRATPWRYHCPGHVDQAAIRTAVGRAVAHAQSRGVLVVASGGNGALDLHNRTVDTESPADGTPARREITNDCVRLPHELPGVLGAGAVDEKLVKARFSNHGIGPIGLAAPGVRVWSTVPNGEYAAYSGTSMAAPHVSGVAALLASRHPFWRGDRLAAELQERAKSLPCPEFYDPNGDGKPDATCVAGEDRNSFYGTGLTHAGAALTR</sequence>
<proteinExistence type="inferred from homology"/>
<evidence type="ECO:0000313" key="10">
    <source>
        <dbReference type="EMBL" id="MBB4676950.1"/>
    </source>
</evidence>
<comment type="caution">
    <text evidence="10">The sequence shown here is derived from an EMBL/GenBank/DDBJ whole genome shotgun (WGS) entry which is preliminary data.</text>
</comment>
<accession>A0A7W7C9F3</accession>
<keyword evidence="11" id="KW-1185">Reference proteome</keyword>
<dbReference type="Gene3D" id="3.40.50.200">
    <property type="entry name" value="Peptidase S8/S53 domain"/>
    <property type="match status" value="1"/>
</dbReference>
<evidence type="ECO:0000256" key="8">
    <source>
        <dbReference type="SAM" id="SignalP"/>
    </source>
</evidence>
<reference evidence="10 11" key="1">
    <citation type="submission" date="2020-08" db="EMBL/GenBank/DDBJ databases">
        <title>Sequencing the genomes of 1000 actinobacteria strains.</title>
        <authorList>
            <person name="Klenk H.-P."/>
        </authorList>
    </citation>
    <scope>NUCLEOTIDE SEQUENCE [LARGE SCALE GENOMIC DNA]</scope>
    <source>
        <strain evidence="10 11">DSM 44230</strain>
    </source>
</reference>
<dbReference type="InterPro" id="IPR023828">
    <property type="entry name" value="Peptidase_S8_Ser-AS"/>
</dbReference>
<organism evidence="10 11">
    <name type="scientific">Crossiella cryophila</name>
    <dbReference type="NCBI Taxonomy" id="43355"/>
    <lineage>
        <taxon>Bacteria</taxon>
        <taxon>Bacillati</taxon>
        <taxon>Actinomycetota</taxon>
        <taxon>Actinomycetes</taxon>
        <taxon>Pseudonocardiales</taxon>
        <taxon>Pseudonocardiaceae</taxon>
        <taxon>Crossiella</taxon>
    </lineage>
</organism>
<dbReference type="PANTHER" id="PTHR43806">
    <property type="entry name" value="PEPTIDASE S8"/>
    <property type="match status" value="1"/>
</dbReference>
<evidence type="ECO:0000256" key="7">
    <source>
        <dbReference type="RuleBase" id="RU003355"/>
    </source>
</evidence>
<dbReference type="InterPro" id="IPR023827">
    <property type="entry name" value="Peptidase_S8_Asp-AS"/>
</dbReference>
<dbReference type="PROSITE" id="PS00138">
    <property type="entry name" value="SUBTILASE_SER"/>
    <property type="match status" value="1"/>
</dbReference>
<dbReference type="InterPro" id="IPR050131">
    <property type="entry name" value="Peptidase_S8_subtilisin-like"/>
</dbReference>
<evidence type="ECO:0000256" key="6">
    <source>
        <dbReference type="PROSITE-ProRule" id="PRU01240"/>
    </source>
</evidence>
<name>A0A7W7C9F3_9PSEU</name>
<feature type="active site" description="Charge relay system" evidence="5 6">
    <location>
        <position position="397"/>
    </location>
</feature>
<dbReference type="RefSeq" id="WP_312987320.1">
    <property type="nucleotide sequence ID" value="NZ_BAAAUI010000075.1"/>
</dbReference>
<dbReference type="PROSITE" id="PS51892">
    <property type="entry name" value="SUBTILASE"/>
    <property type="match status" value="1"/>
</dbReference>
<feature type="active site" description="Charge relay system" evidence="5 6">
    <location>
        <position position="165"/>
    </location>
</feature>
<keyword evidence="3 6" id="KW-0378">Hydrolase</keyword>
<keyword evidence="8" id="KW-0732">Signal</keyword>
<dbReference type="InterPro" id="IPR000209">
    <property type="entry name" value="Peptidase_S8/S53_dom"/>
</dbReference>
<comment type="similarity">
    <text evidence="1 6 7">Belongs to the peptidase S8 family.</text>
</comment>
<dbReference type="InterPro" id="IPR036852">
    <property type="entry name" value="Peptidase_S8/S53_dom_sf"/>
</dbReference>
<dbReference type="PRINTS" id="PR00723">
    <property type="entry name" value="SUBTILISIN"/>
</dbReference>
<dbReference type="GO" id="GO:0006508">
    <property type="term" value="P:proteolysis"/>
    <property type="evidence" value="ECO:0007669"/>
    <property type="project" value="UniProtKB-KW"/>
</dbReference>
<dbReference type="EMBL" id="JACHMH010000001">
    <property type="protein sequence ID" value="MBB4676950.1"/>
    <property type="molecule type" value="Genomic_DNA"/>
</dbReference>
<dbReference type="Pfam" id="PF00082">
    <property type="entry name" value="Peptidase_S8"/>
    <property type="match status" value="1"/>
</dbReference>
<evidence type="ECO:0000256" key="1">
    <source>
        <dbReference type="ARBA" id="ARBA00011073"/>
    </source>
</evidence>
<feature type="domain" description="Peptidase S8/S53" evidence="9">
    <location>
        <begin position="157"/>
        <end position="440"/>
    </location>
</feature>
<evidence type="ECO:0000259" key="9">
    <source>
        <dbReference type="Pfam" id="PF00082"/>
    </source>
</evidence>
<dbReference type="GO" id="GO:0004252">
    <property type="term" value="F:serine-type endopeptidase activity"/>
    <property type="evidence" value="ECO:0007669"/>
    <property type="project" value="UniProtKB-UniRule"/>
</dbReference>
<evidence type="ECO:0000313" key="11">
    <source>
        <dbReference type="Proteomes" id="UP000533598"/>
    </source>
</evidence>
<gene>
    <name evidence="10" type="ORF">HNR67_003068</name>
</gene>
<dbReference type="AlphaFoldDB" id="A0A7W7C9F3"/>
<evidence type="ECO:0000256" key="5">
    <source>
        <dbReference type="PIRSR" id="PIRSR615500-1"/>
    </source>
</evidence>
<dbReference type="InterPro" id="IPR022398">
    <property type="entry name" value="Peptidase_S8_His-AS"/>
</dbReference>